<evidence type="ECO:0000256" key="4">
    <source>
        <dbReference type="ARBA" id="ARBA00023163"/>
    </source>
</evidence>
<dbReference type="InterPro" id="IPR035899">
    <property type="entry name" value="DBL_dom_sf"/>
</dbReference>
<evidence type="ECO:0000259" key="8">
    <source>
        <dbReference type="PROSITE" id="PS50048"/>
    </source>
</evidence>
<feature type="compositionally biased region" description="Pro residues" evidence="6">
    <location>
        <begin position="1239"/>
        <end position="1257"/>
    </location>
</feature>
<dbReference type="EMBL" id="DF848811">
    <property type="protein sequence ID" value="GAT54911.1"/>
    <property type="molecule type" value="Genomic_DNA"/>
</dbReference>
<accession>A0ABQ0LYA8</accession>
<evidence type="ECO:0000313" key="9">
    <source>
        <dbReference type="EMBL" id="GAT54911.1"/>
    </source>
</evidence>
<dbReference type="SUPFAM" id="SSF48065">
    <property type="entry name" value="DBL homology domain (DH-domain)"/>
    <property type="match status" value="1"/>
</dbReference>
<feature type="compositionally biased region" description="Polar residues" evidence="6">
    <location>
        <begin position="992"/>
        <end position="1005"/>
    </location>
</feature>
<feature type="compositionally biased region" description="Low complexity" evidence="6">
    <location>
        <begin position="1258"/>
        <end position="1267"/>
    </location>
</feature>
<organism evidence="9 10">
    <name type="scientific">Mycena chlorophos</name>
    <name type="common">Agaric fungus</name>
    <name type="synonym">Agaricus chlorophos</name>
    <dbReference type="NCBI Taxonomy" id="658473"/>
    <lineage>
        <taxon>Eukaryota</taxon>
        <taxon>Fungi</taxon>
        <taxon>Dikarya</taxon>
        <taxon>Basidiomycota</taxon>
        <taxon>Agaricomycotina</taxon>
        <taxon>Agaricomycetes</taxon>
        <taxon>Agaricomycetidae</taxon>
        <taxon>Agaricales</taxon>
        <taxon>Marasmiineae</taxon>
        <taxon>Mycenaceae</taxon>
        <taxon>Mycena</taxon>
    </lineage>
</organism>
<feature type="region of interest" description="Disordered" evidence="6">
    <location>
        <begin position="98"/>
        <end position="122"/>
    </location>
</feature>
<dbReference type="Gene3D" id="4.10.240.10">
    <property type="entry name" value="Zn(2)-C6 fungal-type DNA-binding domain"/>
    <property type="match status" value="1"/>
</dbReference>
<evidence type="ECO:0000256" key="5">
    <source>
        <dbReference type="ARBA" id="ARBA00023242"/>
    </source>
</evidence>
<dbReference type="InterPro" id="IPR007219">
    <property type="entry name" value="XnlR_reg_dom"/>
</dbReference>
<feature type="compositionally biased region" description="Polar residues" evidence="6">
    <location>
        <begin position="1037"/>
        <end position="1048"/>
    </location>
</feature>
<dbReference type="PANTHER" id="PTHR47338:SF29">
    <property type="entry name" value="ZN(2)-C6 FUNGAL-TYPE DOMAIN-CONTAINING PROTEIN"/>
    <property type="match status" value="1"/>
</dbReference>
<evidence type="ECO:0000256" key="6">
    <source>
        <dbReference type="SAM" id="MobiDB-lite"/>
    </source>
</evidence>
<evidence type="ECO:0000256" key="2">
    <source>
        <dbReference type="ARBA" id="ARBA00022723"/>
    </source>
</evidence>
<dbReference type="Proteomes" id="UP000815677">
    <property type="component" value="Unassembled WGS sequence"/>
</dbReference>
<keyword evidence="3" id="KW-0805">Transcription regulation</keyword>
<evidence type="ECO:0000313" key="10">
    <source>
        <dbReference type="Proteomes" id="UP000815677"/>
    </source>
</evidence>
<dbReference type="PROSITE" id="PS50048">
    <property type="entry name" value="ZN2_CY6_FUNGAL_2"/>
    <property type="match status" value="1"/>
</dbReference>
<feature type="compositionally biased region" description="Pro residues" evidence="6">
    <location>
        <begin position="1207"/>
        <end position="1221"/>
    </location>
</feature>
<feature type="compositionally biased region" description="Polar residues" evidence="6">
    <location>
        <begin position="1274"/>
        <end position="1297"/>
    </location>
</feature>
<dbReference type="PROSITE" id="PS50010">
    <property type="entry name" value="DH_2"/>
    <property type="match status" value="1"/>
</dbReference>
<proteinExistence type="predicted"/>
<dbReference type="InterPro" id="IPR000219">
    <property type="entry name" value="DH_dom"/>
</dbReference>
<comment type="subcellular location">
    <subcellularLocation>
        <location evidence="1">Nucleus</location>
    </subcellularLocation>
</comment>
<evidence type="ECO:0008006" key="11">
    <source>
        <dbReference type="Google" id="ProtNLM"/>
    </source>
</evidence>
<feature type="region of interest" description="Disordered" evidence="6">
    <location>
        <begin position="647"/>
        <end position="689"/>
    </location>
</feature>
<dbReference type="Gene3D" id="1.20.900.10">
    <property type="entry name" value="Dbl homology (DH) domain"/>
    <property type="match status" value="1"/>
</dbReference>
<dbReference type="SUPFAM" id="SSF57701">
    <property type="entry name" value="Zn2/Cys6 DNA-binding domain"/>
    <property type="match status" value="1"/>
</dbReference>
<dbReference type="InterPro" id="IPR050815">
    <property type="entry name" value="TF_fung"/>
</dbReference>
<gene>
    <name evidence="9" type="ORF">MCHLO_11730</name>
</gene>
<dbReference type="InterPro" id="IPR036864">
    <property type="entry name" value="Zn2-C6_fun-type_DNA-bd_sf"/>
</dbReference>
<dbReference type="CDD" id="cd12148">
    <property type="entry name" value="fungal_TF_MHR"/>
    <property type="match status" value="1"/>
</dbReference>
<dbReference type="Pfam" id="PF04082">
    <property type="entry name" value="Fungal_trans"/>
    <property type="match status" value="1"/>
</dbReference>
<dbReference type="Pfam" id="PF00621">
    <property type="entry name" value="RhoGEF"/>
    <property type="match status" value="1"/>
</dbReference>
<dbReference type="PANTHER" id="PTHR47338">
    <property type="entry name" value="ZN(II)2CYS6 TRANSCRIPTION FACTOR (EUROFUNG)-RELATED"/>
    <property type="match status" value="1"/>
</dbReference>
<feature type="compositionally biased region" description="Pro residues" evidence="6">
    <location>
        <begin position="1321"/>
        <end position="1349"/>
    </location>
</feature>
<dbReference type="InterPro" id="IPR001138">
    <property type="entry name" value="Zn2Cys6_DnaBD"/>
</dbReference>
<keyword evidence="2" id="KW-0479">Metal-binding</keyword>
<feature type="region of interest" description="Disordered" evidence="6">
    <location>
        <begin position="984"/>
        <end position="1048"/>
    </location>
</feature>
<feature type="compositionally biased region" description="Low complexity" evidence="6">
    <location>
        <begin position="1309"/>
        <end position="1320"/>
    </location>
</feature>
<reference evidence="9" key="1">
    <citation type="submission" date="2014-09" db="EMBL/GenBank/DDBJ databases">
        <title>Genome sequence of the luminous mushroom Mycena chlorophos for searching fungal bioluminescence genes.</title>
        <authorList>
            <person name="Tanaka Y."/>
            <person name="Kasuga D."/>
            <person name="Oba Y."/>
            <person name="Hase S."/>
            <person name="Sato K."/>
            <person name="Oba Y."/>
            <person name="Sakakibara Y."/>
        </authorList>
    </citation>
    <scope>NUCLEOTIDE SEQUENCE</scope>
</reference>
<protein>
    <recommendedName>
        <fullName evidence="11">Zn(2)-C6 fungal-type domain-containing protein</fullName>
    </recommendedName>
</protein>
<sequence>MPKAPSAATPSTRPALRRNQACRSCRRKKLKCDALRPHCSTCVKQHQALISVPAPIGYAHPTEPQCVYDPVDGLTLAPDIDPTSKIRQLERQIAQLKSQLHEQGPNSRSASPARPGSVVSDSGRISLPHVSLPMVNLVANDTSETRFGSENGSPELANVPSQNSPDPLMDLLFLGWNPDLPEPTTLNHYIDIFFKCDPCGSRVLHRPSFLASLHLPPRDRGFPHSAILHAICTSASRWSPHNVITLPDGTRRDQFAEFHASKTRYYMDRTMASGEDIFPVLQACILLCWYFYQEGRWVEVWIFAGFLTRVAVPLRLNYPGTFTTHGNNSPGAYLAPPRDFLDLESRRRTWWMTIVFDRIASVGGWIHAVDERDLGTELPLRNHDFEAEIAVPSNPQDMATPDIFVRHPPQYTDSHILLIKAVMLFGRVTDYNVRGNLRAPTAPSKNQHPFFLDGFKELDQLVCTDFLESLPQIFKNNNGVTDDGCALDTDLYMVHIIPHAAAITLHNPYLDFTDPQNASASRCVTAARSILAAYYTLSATSLDITRLHPFVVICWYLAAVVQVQLCKYFIEVGDSDRESTLWAELNTLRFAMLAYGQRSPIGTRQESLLQGVMKEIVRTTAQKEPLQVGVPLYPFSSNTLWRKDQRPAEDTVAMQQPNVPPNPPGMAPLPSSPALSPPTMHKRAASTGTWSMDTSPSLLHVASIVLSFQAMSTSTLPPTLPPKSFTIPPLDLAPSRSGSLLSAPEDGLPSLPSSPLSPASFGESQMEAKQKRANPLTDLIDTEKSYVDQLTGIIRKVAAAWSRSNLPPPELDTIFRSIEAVYKANRTLLAKLKEIGTNPSSPKALGDLLMRWIDDLDGPYTIYCTRYCGGFDDWEPVQSNARLPSIISGFSATHPPPSWAMSLDSETPTWTLDGLFLLPKARLKYYRKLYARLLKSTTPGRSDHKLLVGALDKLDKLLDTLETREQIRVGESQPTPEFAAFQLADPPLPITAQGNSSVSPRSTINGLADVDGNGGSETSSARGSSLSSGERLSRETASTSISRVSSTTMTAPISDLERRLSTQQTLDIFTMRPKVVRLQMTPANLHFTREFRFSLDAVIRFTPRSTGVEVVHRQGHLFLLSDLFLVCERMTPEERSQQGPDGADMWLRYPPLAGKVLRVSEVEGQDNALEIAIMRKETLHIQAESVHVRNFMLAEFKECISFASTLPPPSNQPVPPVPPIAPHLSQQGLPPLPERPERGLPPPPGDNHFKAPPPPPSSNSQPFFASPGDVIPSRSMSSATELSRSGSNMSEFQSRSSYPHPGAPPPQRAPSAPMPGSSASPLPPFPQRAPSAPHPPARPPSEQHPPPGPGLHKSLSARSLQSHYSQQEQYPAPPMPSMPPVGYPTQMHAPQPRNWAPNGQLGAPAFRNNVPSFHEPSPPNSPVEETPKHTGPITTTISADMRCKVFLKQHHAQWKALGAAKLKVYHQSPTNVKQLVVEGGGKGSVIISTIVLSDGVERVGKTGVAIELSDKGTRTGIVYMMQMRNEQSAGGLFDTLLRGSDRTTNGVLTG</sequence>
<keyword evidence="4" id="KW-0804">Transcription</keyword>
<feature type="compositionally biased region" description="Low complexity" evidence="6">
    <location>
        <begin position="748"/>
        <end position="758"/>
    </location>
</feature>
<evidence type="ECO:0000259" key="7">
    <source>
        <dbReference type="PROSITE" id="PS50010"/>
    </source>
</evidence>
<feature type="domain" description="Zn(2)-C6 fungal-type" evidence="8">
    <location>
        <begin position="21"/>
        <end position="68"/>
    </location>
</feature>
<dbReference type="Pfam" id="PF00172">
    <property type="entry name" value="Zn_clus"/>
    <property type="match status" value="1"/>
</dbReference>
<keyword evidence="5" id="KW-0539">Nucleus</keyword>
<feature type="compositionally biased region" description="Low complexity" evidence="6">
    <location>
        <begin position="1016"/>
        <end position="1030"/>
    </location>
</feature>
<evidence type="ECO:0000256" key="1">
    <source>
        <dbReference type="ARBA" id="ARBA00004123"/>
    </source>
</evidence>
<feature type="region of interest" description="Disordered" evidence="6">
    <location>
        <begin position="1207"/>
        <end position="1430"/>
    </location>
</feature>
<dbReference type="SMART" id="SM00325">
    <property type="entry name" value="RhoGEF"/>
    <property type="match status" value="1"/>
</dbReference>
<dbReference type="CDD" id="cd00067">
    <property type="entry name" value="GAL4"/>
    <property type="match status" value="1"/>
</dbReference>
<feature type="domain" description="DH" evidence="7">
    <location>
        <begin position="771"/>
        <end position="964"/>
    </location>
</feature>
<feature type="compositionally biased region" description="Pro residues" evidence="6">
    <location>
        <begin position="658"/>
        <end position="671"/>
    </location>
</feature>
<evidence type="ECO:0000256" key="3">
    <source>
        <dbReference type="ARBA" id="ARBA00023015"/>
    </source>
</evidence>
<feature type="compositionally biased region" description="Pro residues" evidence="6">
    <location>
        <begin position="1371"/>
        <end position="1382"/>
    </location>
</feature>
<dbReference type="SMART" id="SM00906">
    <property type="entry name" value="Fungal_trans"/>
    <property type="match status" value="1"/>
</dbReference>
<dbReference type="SMART" id="SM00066">
    <property type="entry name" value="GAL4"/>
    <property type="match status" value="1"/>
</dbReference>
<name>A0ABQ0LYA8_MYCCL</name>
<feature type="compositionally biased region" description="Polar residues" evidence="6">
    <location>
        <begin position="1356"/>
        <end position="1369"/>
    </location>
</feature>
<keyword evidence="10" id="KW-1185">Reference proteome</keyword>
<feature type="region of interest" description="Disordered" evidence="6">
    <location>
        <begin position="736"/>
        <end position="764"/>
    </location>
</feature>